<dbReference type="RefSeq" id="WP_089399985.1">
    <property type="nucleotide sequence ID" value="NZ_FZOT01000009.1"/>
</dbReference>
<keyword evidence="3" id="KW-1185">Reference proteome</keyword>
<evidence type="ECO:0000313" key="2">
    <source>
        <dbReference type="EMBL" id="SNS91185.1"/>
    </source>
</evidence>
<dbReference type="EMBL" id="FZOT01000009">
    <property type="protein sequence ID" value="SNS91185.1"/>
    <property type="molecule type" value="Genomic_DNA"/>
</dbReference>
<reference evidence="2 3" key="1">
    <citation type="submission" date="2017-06" db="EMBL/GenBank/DDBJ databases">
        <authorList>
            <person name="Kim H.J."/>
            <person name="Triplett B.A."/>
        </authorList>
    </citation>
    <scope>NUCLEOTIDE SEQUENCE [LARGE SCALE GENOMIC DNA]</scope>
    <source>
        <strain evidence="2 3">U15</strain>
    </source>
</reference>
<organism evidence="2 3">
    <name type="scientific">Noviherbaspirillum humi</name>
    <dbReference type="NCBI Taxonomy" id="1688639"/>
    <lineage>
        <taxon>Bacteria</taxon>
        <taxon>Pseudomonadati</taxon>
        <taxon>Pseudomonadota</taxon>
        <taxon>Betaproteobacteria</taxon>
        <taxon>Burkholderiales</taxon>
        <taxon>Oxalobacteraceae</taxon>
        <taxon>Noviherbaspirillum</taxon>
    </lineage>
</organism>
<proteinExistence type="predicted"/>
<keyword evidence="1" id="KW-0732">Signal</keyword>
<gene>
    <name evidence="2" type="ORF">SAMN06265795_10944</name>
</gene>
<protein>
    <submittedName>
        <fullName evidence="2">Uncharacterized protein</fullName>
    </submittedName>
</protein>
<evidence type="ECO:0000313" key="3">
    <source>
        <dbReference type="Proteomes" id="UP000198284"/>
    </source>
</evidence>
<feature type="signal peptide" evidence="1">
    <location>
        <begin position="1"/>
        <end position="17"/>
    </location>
</feature>
<sequence>MKRLSALLMLLPVLAFAQGKPAGKSSEPAVLVRETCDPPTEPVAKNVFAITCGSDEVLIMLTLKQNGATRVVWERHPYAELKRLTSGIHYQVIREAGKK</sequence>
<dbReference type="AlphaFoldDB" id="A0A239ICB2"/>
<evidence type="ECO:0000256" key="1">
    <source>
        <dbReference type="SAM" id="SignalP"/>
    </source>
</evidence>
<accession>A0A239ICB2</accession>
<name>A0A239ICB2_9BURK</name>
<dbReference type="Proteomes" id="UP000198284">
    <property type="component" value="Unassembled WGS sequence"/>
</dbReference>
<feature type="chain" id="PRO_5012986467" evidence="1">
    <location>
        <begin position="18"/>
        <end position="99"/>
    </location>
</feature>